<dbReference type="GeneID" id="54571959"/>
<feature type="region of interest" description="Disordered" evidence="1">
    <location>
        <begin position="77"/>
        <end position="243"/>
    </location>
</feature>
<dbReference type="Proteomes" id="UP000799537">
    <property type="component" value="Unassembled WGS sequence"/>
</dbReference>
<name>A0A6A6C0R2_ZASCE</name>
<proteinExistence type="predicted"/>
<feature type="compositionally biased region" description="Polar residues" evidence="1">
    <location>
        <begin position="94"/>
        <end position="112"/>
    </location>
</feature>
<organism evidence="2 3">
    <name type="scientific">Zasmidium cellare ATCC 36951</name>
    <dbReference type="NCBI Taxonomy" id="1080233"/>
    <lineage>
        <taxon>Eukaryota</taxon>
        <taxon>Fungi</taxon>
        <taxon>Dikarya</taxon>
        <taxon>Ascomycota</taxon>
        <taxon>Pezizomycotina</taxon>
        <taxon>Dothideomycetes</taxon>
        <taxon>Dothideomycetidae</taxon>
        <taxon>Mycosphaerellales</taxon>
        <taxon>Mycosphaerellaceae</taxon>
        <taxon>Zasmidium</taxon>
    </lineage>
</organism>
<dbReference type="EMBL" id="ML993625">
    <property type="protein sequence ID" value="KAF2160601.1"/>
    <property type="molecule type" value="Genomic_DNA"/>
</dbReference>
<dbReference type="RefSeq" id="XP_033661490.1">
    <property type="nucleotide sequence ID" value="XM_033818687.1"/>
</dbReference>
<evidence type="ECO:0000313" key="3">
    <source>
        <dbReference type="Proteomes" id="UP000799537"/>
    </source>
</evidence>
<dbReference type="OrthoDB" id="3649215at2759"/>
<protein>
    <submittedName>
        <fullName evidence="2">Uncharacterized protein</fullName>
    </submittedName>
</protein>
<evidence type="ECO:0000313" key="2">
    <source>
        <dbReference type="EMBL" id="KAF2160601.1"/>
    </source>
</evidence>
<keyword evidence="3" id="KW-1185">Reference proteome</keyword>
<reference evidence="2" key="1">
    <citation type="journal article" date="2020" name="Stud. Mycol.">
        <title>101 Dothideomycetes genomes: a test case for predicting lifestyles and emergence of pathogens.</title>
        <authorList>
            <person name="Haridas S."/>
            <person name="Albert R."/>
            <person name="Binder M."/>
            <person name="Bloem J."/>
            <person name="Labutti K."/>
            <person name="Salamov A."/>
            <person name="Andreopoulos B."/>
            <person name="Baker S."/>
            <person name="Barry K."/>
            <person name="Bills G."/>
            <person name="Bluhm B."/>
            <person name="Cannon C."/>
            <person name="Castanera R."/>
            <person name="Culley D."/>
            <person name="Daum C."/>
            <person name="Ezra D."/>
            <person name="Gonzalez J."/>
            <person name="Henrissat B."/>
            <person name="Kuo A."/>
            <person name="Liang C."/>
            <person name="Lipzen A."/>
            <person name="Lutzoni F."/>
            <person name="Magnuson J."/>
            <person name="Mondo S."/>
            <person name="Nolan M."/>
            <person name="Ohm R."/>
            <person name="Pangilinan J."/>
            <person name="Park H.-J."/>
            <person name="Ramirez L."/>
            <person name="Alfaro M."/>
            <person name="Sun H."/>
            <person name="Tritt A."/>
            <person name="Yoshinaga Y."/>
            <person name="Zwiers L.-H."/>
            <person name="Turgeon B."/>
            <person name="Goodwin S."/>
            <person name="Spatafora J."/>
            <person name="Crous P."/>
            <person name="Grigoriev I."/>
        </authorList>
    </citation>
    <scope>NUCLEOTIDE SEQUENCE</scope>
    <source>
        <strain evidence="2">ATCC 36951</strain>
    </source>
</reference>
<accession>A0A6A6C0R2</accession>
<dbReference type="AlphaFoldDB" id="A0A6A6C0R2"/>
<feature type="compositionally biased region" description="Basic and acidic residues" evidence="1">
    <location>
        <begin position="218"/>
        <end position="229"/>
    </location>
</feature>
<sequence>MFQWAKDWVVDKVYGAAKTGIQAGGTMAGNAVGGVGNLIENSGRGVGQSASGVAGYVGGVGSYINSYGDGIINSTAAGGGSSSAEKKTAVKPTQAASKTAGNAQKGVSSATKSLPPVPASKALPAAQRTPPSKPPAKAAPAKAPPAKKPNTPQTATSKSNTLPKISASSADKTPDGKTRISAASRPNKPSGGGGAHSASSGVKKTTQNNAGPRPKISAGKEDRTPDGKIKISSASRPRPVKAA</sequence>
<gene>
    <name evidence="2" type="ORF">M409DRAFT_70343</name>
</gene>
<feature type="compositionally biased region" description="Polar residues" evidence="1">
    <location>
        <begin position="150"/>
        <end position="171"/>
    </location>
</feature>
<evidence type="ECO:0000256" key="1">
    <source>
        <dbReference type="SAM" id="MobiDB-lite"/>
    </source>
</evidence>